<accession>A0AAV2T1I2</accession>
<feature type="domain" description="Reverse transcriptase" evidence="1">
    <location>
        <begin position="84"/>
        <end position="339"/>
    </location>
</feature>
<dbReference type="InterPro" id="IPR000477">
    <property type="entry name" value="RT_dom"/>
</dbReference>
<protein>
    <recommendedName>
        <fullName evidence="1">Reverse transcriptase domain-containing protein</fullName>
    </recommendedName>
</protein>
<evidence type="ECO:0000313" key="3">
    <source>
        <dbReference type="Proteomes" id="UP001497525"/>
    </source>
</evidence>
<dbReference type="PANTHER" id="PTHR33332">
    <property type="entry name" value="REVERSE TRANSCRIPTASE DOMAIN-CONTAINING PROTEIN"/>
    <property type="match status" value="1"/>
</dbReference>
<dbReference type="EMBL" id="CAXLJL010000052">
    <property type="protein sequence ID" value="CAL5129839.1"/>
    <property type="molecule type" value="Genomic_DNA"/>
</dbReference>
<sequence>MTSRQFFSYFTSTFTLDVFPLPSLTETSSTSVLLTQIPINFDTIRPFTQSIKPSLTSGSDGIPPMVIKCGSDDIPLFLCKIFNVSLESGVFPSQWKTSVINPRHKSGPLDDITNYRPINHTPISSRIFEKIIKKSLVDFLTSKGIISCAQHGFISKRSCATCHLDFLDFVTSSVDKGFSLIIVYLDMNKAFDRVPHKRLLLKLKSVGVSGNLLKWFSSFLSERKLVVRIGNEYSRPSEITSGVIQGSVLGPILFLIYVNDIFSLFSFGKPFMFADDLKIAYAFYPGDMQRTITRIQNELNSLDDWSNIWQINFSPDKSGITVYKCTPPVNAFTLKGKVLPFQNTVRDLGLRYSCNYSFSHQVTHQLAKCRQLLGLISRVFRLPQAKLELYKSHVRPLLEYSFLVGGNLRKYDRVAIESFQRAFTKYVVGYSSTSTYRERCIALSLEPLWLRRIKLNMTVLHNILYNGTFNNNPLLELHNHGPYCLRNKGNTLVIPQTRTSFRARFFSNRYAILWNPLPQDIRAVSSTFQFKMRLQKFLSPVNILSLFQVYQTLDNLYENGPDYV</sequence>
<organism evidence="2 3">
    <name type="scientific">Calicophoron daubneyi</name>
    <name type="common">Rumen fluke</name>
    <name type="synonym">Paramphistomum daubneyi</name>
    <dbReference type="NCBI Taxonomy" id="300641"/>
    <lineage>
        <taxon>Eukaryota</taxon>
        <taxon>Metazoa</taxon>
        <taxon>Spiralia</taxon>
        <taxon>Lophotrochozoa</taxon>
        <taxon>Platyhelminthes</taxon>
        <taxon>Trematoda</taxon>
        <taxon>Digenea</taxon>
        <taxon>Plagiorchiida</taxon>
        <taxon>Pronocephalata</taxon>
        <taxon>Paramphistomoidea</taxon>
        <taxon>Paramphistomidae</taxon>
        <taxon>Calicophoron</taxon>
    </lineage>
</organism>
<reference evidence="2" key="1">
    <citation type="submission" date="2024-06" db="EMBL/GenBank/DDBJ databases">
        <authorList>
            <person name="Liu X."/>
            <person name="Lenzi L."/>
            <person name="Haldenby T S."/>
            <person name="Uol C."/>
        </authorList>
    </citation>
    <scope>NUCLEOTIDE SEQUENCE</scope>
</reference>
<dbReference type="PROSITE" id="PS50878">
    <property type="entry name" value="RT_POL"/>
    <property type="match status" value="1"/>
</dbReference>
<dbReference type="AlphaFoldDB" id="A0AAV2T1I2"/>
<name>A0AAV2T1I2_CALDB</name>
<proteinExistence type="predicted"/>
<evidence type="ECO:0000259" key="1">
    <source>
        <dbReference type="PROSITE" id="PS50878"/>
    </source>
</evidence>
<evidence type="ECO:0000313" key="2">
    <source>
        <dbReference type="EMBL" id="CAL5129839.1"/>
    </source>
</evidence>
<comment type="caution">
    <text evidence="2">The sequence shown here is derived from an EMBL/GenBank/DDBJ whole genome shotgun (WGS) entry which is preliminary data.</text>
</comment>
<dbReference type="Proteomes" id="UP001497525">
    <property type="component" value="Unassembled WGS sequence"/>
</dbReference>
<gene>
    <name evidence="2" type="ORF">CDAUBV1_LOCUS1281</name>
</gene>
<dbReference type="Pfam" id="PF00078">
    <property type="entry name" value="RVT_1"/>
    <property type="match status" value="1"/>
</dbReference>
<dbReference type="CDD" id="cd01650">
    <property type="entry name" value="RT_nLTR_like"/>
    <property type="match status" value="1"/>
</dbReference>